<dbReference type="InterPro" id="IPR006195">
    <property type="entry name" value="aa-tRNA-synth_II"/>
</dbReference>
<dbReference type="EMBL" id="CP089286">
    <property type="protein sequence ID" value="UTO55293.1"/>
    <property type="molecule type" value="Genomic_DNA"/>
</dbReference>
<dbReference type="InterPro" id="IPR036621">
    <property type="entry name" value="Anticodon-bd_dom_sf"/>
</dbReference>
<dbReference type="RefSeq" id="WP_254815586.1">
    <property type="nucleotide sequence ID" value="NZ_CP089286.1"/>
</dbReference>
<organism evidence="10 11">
    <name type="scientific">Neoehrlichia mikurensis</name>
    <dbReference type="NCBI Taxonomy" id="89586"/>
    <lineage>
        <taxon>Bacteria</taxon>
        <taxon>Pseudomonadati</taxon>
        <taxon>Pseudomonadota</taxon>
        <taxon>Alphaproteobacteria</taxon>
        <taxon>Rickettsiales</taxon>
        <taxon>Anaplasmataceae</taxon>
        <taxon>Candidatus Neoehrlichia</taxon>
    </lineage>
</organism>
<gene>
    <name evidence="8" type="primary">proS</name>
    <name evidence="10" type="ORF">LUA82_03860</name>
</gene>
<evidence type="ECO:0000313" key="10">
    <source>
        <dbReference type="EMBL" id="UTO55293.1"/>
    </source>
</evidence>
<keyword evidence="1 8" id="KW-0963">Cytoplasm</keyword>
<comment type="function">
    <text evidence="8">Catalyzes the attachment of proline to tRNA(Pro) in a two-step reaction: proline is first activated by ATP to form Pro-AMP and then transferred to the acceptor end of tRNA(Pro).</text>
</comment>
<keyword evidence="3 8" id="KW-0547">Nucleotide-binding</keyword>
<dbReference type="InterPro" id="IPR050062">
    <property type="entry name" value="Pro-tRNA_synthetase"/>
</dbReference>
<evidence type="ECO:0000256" key="7">
    <source>
        <dbReference type="ARBA" id="ARBA00047671"/>
    </source>
</evidence>
<dbReference type="PANTHER" id="PTHR42753">
    <property type="entry name" value="MITOCHONDRIAL RIBOSOME PROTEIN L39/PROLYL-TRNA LIGASE FAMILY MEMBER"/>
    <property type="match status" value="1"/>
</dbReference>
<keyword evidence="5 8" id="KW-0648">Protein biosynthesis</keyword>
<comment type="subunit">
    <text evidence="8">Homodimer.</text>
</comment>
<keyword evidence="2 8" id="KW-0436">Ligase</keyword>
<evidence type="ECO:0000256" key="6">
    <source>
        <dbReference type="ARBA" id="ARBA00023146"/>
    </source>
</evidence>
<evidence type="ECO:0000256" key="2">
    <source>
        <dbReference type="ARBA" id="ARBA00022598"/>
    </source>
</evidence>
<dbReference type="NCBIfam" id="TIGR00409">
    <property type="entry name" value="proS_fam_II"/>
    <property type="match status" value="1"/>
</dbReference>
<dbReference type="Proteomes" id="UP001059822">
    <property type="component" value="Chromosome"/>
</dbReference>
<dbReference type="AlphaFoldDB" id="A0A9Q9F3T8"/>
<dbReference type="Pfam" id="PF03129">
    <property type="entry name" value="HGTP_anticodon"/>
    <property type="match status" value="1"/>
</dbReference>
<comment type="similarity">
    <text evidence="8">Belongs to the class-II aminoacyl-tRNA synthetase family. ProS type 2 subfamily.</text>
</comment>
<dbReference type="GO" id="GO:0005829">
    <property type="term" value="C:cytosol"/>
    <property type="evidence" value="ECO:0007669"/>
    <property type="project" value="TreeGrafter"/>
</dbReference>
<dbReference type="CDD" id="cd00779">
    <property type="entry name" value="ProRS_core_prok"/>
    <property type="match status" value="1"/>
</dbReference>
<evidence type="ECO:0000256" key="5">
    <source>
        <dbReference type="ARBA" id="ARBA00022917"/>
    </source>
</evidence>
<dbReference type="InterPro" id="IPR045864">
    <property type="entry name" value="aa-tRNA-synth_II/BPL/LPL"/>
</dbReference>
<evidence type="ECO:0000259" key="9">
    <source>
        <dbReference type="PROSITE" id="PS50862"/>
    </source>
</evidence>
<dbReference type="EC" id="6.1.1.15" evidence="8"/>
<reference evidence="10" key="1">
    <citation type="journal article" date="2022" name="Microorganisms">
        <title>Assembly and Comparison of Ca. Neoehrlichia mikurensis Genomes.</title>
        <authorList>
            <person name="Azagi T."/>
            <person name="Dirks R.P."/>
            <person name="Yebra-Pimentel E.S."/>
            <person name="Schaap P.J."/>
            <person name="Koehorst J.J."/>
            <person name="Esser H.J."/>
            <person name="Sprong H."/>
        </authorList>
    </citation>
    <scope>NUCLEOTIDE SEQUENCE</scope>
    <source>
        <strain evidence="10">18-2837</strain>
    </source>
</reference>
<dbReference type="PANTHER" id="PTHR42753:SF2">
    <property type="entry name" value="PROLINE--TRNA LIGASE"/>
    <property type="match status" value="1"/>
</dbReference>
<evidence type="ECO:0000256" key="3">
    <source>
        <dbReference type="ARBA" id="ARBA00022741"/>
    </source>
</evidence>
<sequence length="428" mass="49057">MRLSSYYIPTLKEVSSDITAVSHKYSLRAGLIKQVASGIYSWLPLGLKVLQNIENIIRHEIMKIGYLEMLMPSMQPADLWKESGRYNNYGLEMLRIQDRNNRELVFGPTHEEVMTDLARSTLKSYKDLPCYLYQIQWKFRDELRPRYGIMRSREFLMKDAYSFDKDINGAIKSYNNMFKAYIKIFKKMGLTPIAVKANSGAIGGTLSHEFHILANTGESTLYYDKQVLDLINDDNVNINHIKDIYTATDEIHDKKSCNTLSKNLKISKGIEVGHIFYLGDRYSSQMNATFYDNNVNNHYIQMGCYGIGISRLIGAIIETNHDDKGIKWPESVAPFKFGLINLCINSNGKHISEHIHQLYENNILYDDTYDSAGIKFARMDLIGLPWQIIIGKSVISDNVVELKNRATGTITKININQITQAFLDKKII</sequence>
<evidence type="ECO:0000256" key="4">
    <source>
        <dbReference type="ARBA" id="ARBA00022840"/>
    </source>
</evidence>
<dbReference type="InterPro" id="IPR004154">
    <property type="entry name" value="Anticodon-bd"/>
</dbReference>
<dbReference type="SUPFAM" id="SSF52954">
    <property type="entry name" value="Class II aaRS ABD-related"/>
    <property type="match status" value="1"/>
</dbReference>
<dbReference type="GO" id="GO:0006433">
    <property type="term" value="P:prolyl-tRNA aminoacylation"/>
    <property type="evidence" value="ECO:0007669"/>
    <property type="project" value="UniProtKB-UniRule"/>
</dbReference>
<dbReference type="PRINTS" id="PR01046">
    <property type="entry name" value="TRNASYNTHPRO"/>
</dbReference>
<keyword evidence="6 8" id="KW-0030">Aminoacyl-tRNA synthetase</keyword>
<dbReference type="InterPro" id="IPR033730">
    <property type="entry name" value="ProRS_core_prok"/>
</dbReference>
<name>A0A9Q9F3T8_9RICK</name>
<dbReference type="InterPro" id="IPR002314">
    <property type="entry name" value="aa-tRNA-synt_IIb"/>
</dbReference>
<comment type="subcellular location">
    <subcellularLocation>
        <location evidence="8">Cytoplasm</location>
    </subcellularLocation>
</comment>
<proteinExistence type="inferred from homology"/>
<keyword evidence="4 8" id="KW-0067">ATP-binding</keyword>
<evidence type="ECO:0000256" key="8">
    <source>
        <dbReference type="HAMAP-Rule" id="MF_01570"/>
    </source>
</evidence>
<dbReference type="InterPro" id="IPR004500">
    <property type="entry name" value="Pro-tRNA-synth_IIa_bac-type"/>
</dbReference>
<dbReference type="InterPro" id="IPR002316">
    <property type="entry name" value="Pro-tRNA-ligase_IIa"/>
</dbReference>
<dbReference type="GO" id="GO:0004827">
    <property type="term" value="F:proline-tRNA ligase activity"/>
    <property type="evidence" value="ECO:0007669"/>
    <property type="project" value="UniProtKB-UniRule"/>
</dbReference>
<dbReference type="FunFam" id="3.30.930.10:FF:000042">
    <property type="entry name" value="probable proline--tRNA ligase, mitochondrial"/>
    <property type="match status" value="1"/>
</dbReference>
<dbReference type="PROSITE" id="PS50862">
    <property type="entry name" value="AA_TRNA_LIGASE_II"/>
    <property type="match status" value="1"/>
</dbReference>
<dbReference type="Pfam" id="PF00587">
    <property type="entry name" value="tRNA-synt_2b"/>
    <property type="match status" value="1"/>
</dbReference>
<dbReference type="Gene3D" id="3.30.930.10">
    <property type="entry name" value="Bira Bifunctional Protein, Domain 2"/>
    <property type="match status" value="1"/>
</dbReference>
<dbReference type="InterPro" id="IPR023716">
    <property type="entry name" value="Prolyl-tRNA_ligase_IIa_type2"/>
</dbReference>
<dbReference type="GO" id="GO:0005524">
    <property type="term" value="F:ATP binding"/>
    <property type="evidence" value="ECO:0007669"/>
    <property type="project" value="UniProtKB-UniRule"/>
</dbReference>
<comment type="catalytic activity">
    <reaction evidence="7 8">
        <text>tRNA(Pro) + L-proline + ATP = L-prolyl-tRNA(Pro) + AMP + diphosphate</text>
        <dbReference type="Rhea" id="RHEA:14305"/>
        <dbReference type="Rhea" id="RHEA-COMP:9700"/>
        <dbReference type="Rhea" id="RHEA-COMP:9702"/>
        <dbReference type="ChEBI" id="CHEBI:30616"/>
        <dbReference type="ChEBI" id="CHEBI:33019"/>
        <dbReference type="ChEBI" id="CHEBI:60039"/>
        <dbReference type="ChEBI" id="CHEBI:78442"/>
        <dbReference type="ChEBI" id="CHEBI:78532"/>
        <dbReference type="ChEBI" id="CHEBI:456215"/>
        <dbReference type="EC" id="6.1.1.15"/>
    </reaction>
</comment>
<dbReference type="Gene3D" id="3.40.50.800">
    <property type="entry name" value="Anticodon-binding domain"/>
    <property type="match status" value="1"/>
</dbReference>
<dbReference type="HAMAP" id="MF_01570">
    <property type="entry name" value="Pro_tRNA_synth_type2"/>
    <property type="match status" value="1"/>
</dbReference>
<feature type="domain" description="Aminoacyl-transfer RNA synthetases class-II family profile" evidence="9">
    <location>
        <begin position="17"/>
        <end position="329"/>
    </location>
</feature>
<evidence type="ECO:0000256" key="1">
    <source>
        <dbReference type="ARBA" id="ARBA00022490"/>
    </source>
</evidence>
<dbReference type="NCBIfam" id="NF008979">
    <property type="entry name" value="PRK12325.1"/>
    <property type="match status" value="1"/>
</dbReference>
<protein>
    <recommendedName>
        <fullName evidence="8">Proline--tRNA ligase</fullName>
        <ecNumber evidence="8">6.1.1.15</ecNumber>
    </recommendedName>
    <alternativeName>
        <fullName evidence="8">Prolyl-tRNA synthetase</fullName>
        <shortName evidence="8">ProRS</shortName>
    </alternativeName>
</protein>
<evidence type="ECO:0000313" key="11">
    <source>
        <dbReference type="Proteomes" id="UP001059822"/>
    </source>
</evidence>
<accession>A0A9Q9F3T8</accession>
<dbReference type="SUPFAM" id="SSF55681">
    <property type="entry name" value="Class II aaRS and biotin synthetases"/>
    <property type="match status" value="1"/>
</dbReference>